<protein>
    <submittedName>
        <fullName evidence="1">Uncharacterized protein DUF3383</fullName>
    </submittedName>
</protein>
<organism evidence="1 2">
    <name type="scientific">Paraburkholderia unamae</name>
    <dbReference type="NCBI Taxonomy" id="219649"/>
    <lineage>
        <taxon>Bacteria</taxon>
        <taxon>Pseudomonadati</taxon>
        <taxon>Pseudomonadota</taxon>
        <taxon>Betaproteobacteria</taxon>
        <taxon>Burkholderiales</taxon>
        <taxon>Burkholderiaceae</taxon>
        <taxon>Paraburkholderia</taxon>
    </lineage>
</organism>
<name>A0ABX5K9R5_9BURK</name>
<dbReference type="EMBL" id="QEOB01000042">
    <property type="protein sequence ID" value="PVX61236.1"/>
    <property type="molecule type" value="Genomic_DNA"/>
</dbReference>
<proteinExistence type="predicted"/>
<dbReference type="Proteomes" id="UP000245712">
    <property type="component" value="Unassembled WGS sequence"/>
</dbReference>
<accession>A0ABX5K9R5</accession>
<reference evidence="1 2" key="1">
    <citation type="submission" date="2018-05" db="EMBL/GenBank/DDBJ databases">
        <title>Genomic Encyclopedia of Type Strains, Phase IV (KMG-V): Genome sequencing to study the core and pangenomes of soil and plant-associated prokaryotes.</title>
        <authorList>
            <person name="Whitman W."/>
        </authorList>
    </citation>
    <scope>NUCLEOTIDE SEQUENCE [LARGE SCALE GENOMIC DNA]</scope>
    <source>
        <strain evidence="1 2">SCZa-39</strain>
    </source>
</reference>
<gene>
    <name evidence="1" type="ORF">C7402_14227</name>
</gene>
<evidence type="ECO:0000313" key="2">
    <source>
        <dbReference type="Proteomes" id="UP000245712"/>
    </source>
</evidence>
<dbReference type="InterPro" id="IPR021808">
    <property type="entry name" value="DUF3383"/>
</dbReference>
<sequence length="501" mass="51183">MTIPASAIVQVVPSVLSAGGSALDLIGLCLTSSQRVPTGQVLSFPSAAAVSSFFGPTSVQAAQATIYFNGFTGSNVLPGAMLFSQYNLSAVSGYLRGGNISGLTLTQLQALSGTLTITFAGTPLTSSSINLSAATSFSNAATIIQAGFTSPPFAVTYDSVSGAFVFTSTATGATATITYATGTLAAGLLLTAATGATLSQGSAVAAAPAAYMAAIVAQTTNWATFFSDFDPDAGSGNALKYAFAAWAGTTNDEFAYFCEDTDITPTQSTNAASSLGQKIIAAGISGTSPLWVPSIPYGLAAFSSGAVASIDFDETNGFATLDFKSQSGIVPTVTNATVRANLLANGYNFYGAYATANQAFQFLENGSISGPFEWVDAYVGQIWLNAALQLALMVLLTSVKSIPYTVAGYELIRAAMLDPINAALNFGLIDTGVTLSAAQIAEVNNAAGIAIASTLQSQGYYLQIQPATAQTRGNRASPPITLWYTQGGSVQSINVSSVEVQ</sequence>
<dbReference type="RefSeq" id="WP_116614967.1">
    <property type="nucleotide sequence ID" value="NZ_QEOB01000042.1"/>
</dbReference>
<comment type="caution">
    <text evidence="1">The sequence shown here is derived from an EMBL/GenBank/DDBJ whole genome shotgun (WGS) entry which is preliminary data.</text>
</comment>
<keyword evidence="2" id="KW-1185">Reference proteome</keyword>
<dbReference type="Pfam" id="PF11863">
    <property type="entry name" value="DUF3383"/>
    <property type="match status" value="1"/>
</dbReference>
<evidence type="ECO:0000313" key="1">
    <source>
        <dbReference type="EMBL" id="PVX61236.1"/>
    </source>
</evidence>